<sequence length="31" mass="3792">MCRSVLFLLMSWTLTTSRGRHRTREALKRFH</sequence>
<accession>A0A0E9SYM9</accession>
<proteinExistence type="predicted"/>
<reference evidence="1" key="2">
    <citation type="journal article" date="2015" name="Fish Shellfish Immunol.">
        <title>Early steps in the European eel (Anguilla anguilla)-Vibrio vulnificus interaction in the gills: Role of the RtxA13 toxin.</title>
        <authorList>
            <person name="Callol A."/>
            <person name="Pajuelo D."/>
            <person name="Ebbesson L."/>
            <person name="Teles M."/>
            <person name="MacKenzie S."/>
            <person name="Amaro C."/>
        </authorList>
    </citation>
    <scope>NUCLEOTIDE SEQUENCE</scope>
</reference>
<dbReference type="AlphaFoldDB" id="A0A0E9SYM9"/>
<protein>
    <submittedName>
        <fullName evidence="1">Uncharacterized protein</fullName>
    </submittedName>
</protein>
<evidence type="ECO:0000313" key="1">
    <source>
        <dbReference type="EMBL" id="JAH45740.1"/>
    </source>
</evidence>
<dbReference type="EMBL" id="GBXM01062837">
    <property type="protein sequence ID" value="JAH45740.1"/>
    <property type="molecule type" value="Transcribed_RNA"/>
</dbReference>
<organism evidence="1">
    <name type="scientific">Anguilla anguilla</name>
    <name type="common">European freshwater eel</name>
    <name type="synonym">Muraena anguilla</name>
    <dbReference type="NCBI Taxonomy" id="7936"/>
    <lineage>
        <taxon>Eukaryota</taxon>
        <taxon>Metazoa</taxon>
        <taxon>Chordata</taxon>
        <taxon>Craniata</taxon>
        <taxon>Vertebrata</taxon>
        <taxon>Euteleostomi</taxon>
        <taxon>Actinopterygii</taxon>
        <taxon>Neopterygii</taxon>
        <taxon>Teleostei</taxon>
        <taxon>Anguilliformes</taxon>
        <taxon>Anguillidae</taxon>
        <taxon>Anguilla</taxon>
    </lineage>
</organism>
<reference evidence="1" key="1">
    <citation type="submission" date="2014-11" db="EMBL/GenBank/DDBJ databases">
        <authorList>
            <person name="Amaro Gonzalez C."/>
        </authorList>
    </citation>
    <scope>NUCLEOTIDE SEQUENCE</scope>
</reference>
<name>A0A0E9SYM9_ANGAN</name>